<proteinExistence type="predicted"/>
<dbReference type="EMBL" id="KV417946">
    <property type="protein sequence ID" value="KZP04220.1"/>
    <property type="molecule type" value="Genomic_DNA"/>
</dbReference>
<dbReference type="AlphaFoldDB" id="A0A167URL8"/>
<protein>
    <submittedName>
        <fullName evidence="1">Uncharacterized protein</fullName>
    </submittedName>
</protein>
<gene>
    <name evidence="1" type="ORF">FIBSPDRAFT_904451</name>
</gene>
<evidence type="ECO:0000313" key="1">
    <source>
        <dbReference type="EMBL" id="KZP04220.1"/>
    </source>
</evidence>
<evidence type="ECO:0000313" key="2">
    <source>
        <dbReference type="Proteomes" id="UP000076532"/>
    </source>
</evidence>
<sequence length="251" mass="27492">MSRPSNQYKVKGLAVYIPPSSNLGHPPILLLNTLEITNLSAKDRIIISSNTPPSKAGEQSDMACSHILQRLRSVVEDGLEQSLEPVFFSRAWIPAYSFSQDPSTASVVLHNSILLKGDDGPGDPFPEQLLEADLTFGGFDGSQGGSGCVLSREQNSHRLQLPVGGKSCGADRLSFIPSTIYREIRIELTTSHPLDLNDLWPERSVKRSILQVLSGPLTLEVDDFDTAVGWLKEEVEQEEVGLDTLMVSQHN</sequence>
<reference evidence="1 2" key="1">
    <citation type="journal article" date="2016" name="Mol. Biol. Evol.">
        <title>Comparative Genomics of Early-Diverging Mushroom-Forming Fungi Provides Insights into the Origins of Lignocellulose Decay Capabilities.</title>
        <authorList>
            <person name="Nagy L.G."/>
            <person name="Riley R."/>
            <person name="Tritt A."/>
            <person name="Adam C."/>
            <person name="Daum C."/>
            <person name="Floudas D."/>
            <person name="Sun H."/>
            <person name="Yadav J.S."/>
            <person name="Pangilinan J."/>
            <person name="Larsson K.H."/>
            <person name="Matsuura K."/>
            <person name="Barry K."/>
            <person name="Labutti K."/>
            <person name="Kuo R."/>
            <person name="Ohm R.A."/>
            <person name="Bhattacharya S.S."/>
            <person name="Shirouzu T."/>
            <person name="Yoshinaga Y."/>
            <person name="Martin F.M."/>
            <person name="Grigoriev I.V."/>
            <person name="Hibbett D.S."/>
        </authorList>
    </citation>
    <scope>NUCLEOTIDE SEQUENCE [LARGE SCALE GENOMIC DNA]</scope>
    <source>
        <strain evidence="1 2">CBS 109695</strain>
    </source>
</reference>
<name>A0A167URL8_9AGAM</name>
<accession>A0A167URL8</accession>
<keyword evidence="2" id="KW-1185">Reference proteome</keyword>
<organism evidence="1 2">
    <name type="scientific">Athelia psychrophila</name>
    <dbReference type="NCBI Taxonomy" id="1759441"/>
    <lineage>
        <taxon>Eukaryota</taxon>
        <taxon>Fungi</taxon>
        <taxon>Dikarya</taxon>
        <taxon>Basidiomycota</taxon>
        <taxon>Agaricomycotina</taxon>
        <taxon>Agaricomycetes</taxon>
        <taxon>Agaricomycetidae</taxon>
        <taxon>Atheliales</taxon>
        <taxon>Atheliaceae</taxon>
        <taxon>Athelia</taxon>
    </lineage>
</organism>
<dbReference type="Proteomes" id="UP000076532">
    <property type="component" value="Unassembled WGS sequence"/>
</dbReference>